<name>K6G7L6_9GAMM</name>
<dbReference type="GO" id="GO:0044208">
    <property type="term" value="P:'de novo' AMP biosynthetic process"/>
    <property type="evidence" value="ECO:0007669"/>
    <property type="project" value="UniProtKB-UniPathway"/>
</dbReference>
<gene>
    <name evidence="16" type="primary">purB</name>
    <name evidence="16" type="ORF">B273_0138</name>
</gene>
<dbReference type="InterPro" id="IPR022761">
    <property type="entry name" value="Fumarate_lyase_N"/>
</dbReference>
<dbReference type="UniPathway" id="UPA00075">
    <property type="reaction ID" value="UER00336"/>
</dbReference>
<comment type="caution">
    <text evidence="16">The sequence shown here is derived from an EMBL/GenBank/DDBJ whole genome shotgun (WGS) entry which is preliminary data.</text>
</comment>
<dbReference type="PRINTS" id="PR00149">
    <property type="entry name" value="FUMRATELYASE"/>
</dbReference>
<dbReference type="Gene3D" id="1.20.200.10">
    <property type="entry name" value="Fumarase/aspartase (Central domain)"/>
    <property type="match status" value="1"/>
</dbReference>
<dbReference type="InterPro" id="IPR004769">
    <property type="entry name" value="Pur_lyase"/>
</dbReference>
<evidence type="ECO:0000256" key="6">
    <source>
        <dbReference type="ARBA" id="ARBA00022755"/>
    </source>
</evidence>
<dbReference type="InterPro" id="IPR047136">
    <property type="entry name" value="PurB_bact"/>
</dbReference>
<dbReference type="Proteomes" id="UP000010310">
    <property type="component" value="Unassembled WGS sequence"/>
</dbReference>
<dbReference type="InterPro" id="IPR024083">
    <property type="entry name" value="Fumarase/histidase_N"/>
</dbReference>
<keyword evidence="17" id="KW-1185">Reference proteome</keyword>
<evidence type="ECO:0000256" key="1">
    <source>
        <dbReference type="ARBA" id="ARBA00004706"/>
    </source>
</evidence>
<comment type="function">
    <text evidence="9">Catalyzes two reactions in de novo purine nucleotide biosynthesis. Catalyzes the breakdown of 5-aminoimidazole- (N-succinylocarboxamide) ribotide (SAICAR or 2-[5-amino-1-(5-phospho-beta-D-ribosyl)imidazole-4-carboxamido]succinate) to 5-aminoimidazole-4-carboxamide ribotide (AICAR or 5-amino-1-(5-phospho-beta-D-ribosyl)imidazole-4-carboxamide) and fumarate, and of adenylosuccinate (ADS or N(6)-(1,2-dicarboxyethyl)-AMP) to adenosine monophosphate (AMP) and fumarate.</text>
</comment>
<sequence>MKHQELISPLDNRYNKKIVDLANNFSESNLNKTRFEIEIDWIIFLTSHCGKNFKTLSSAAKNNLLEIRKSFNNKSAKRIKTIESKTNHDVKAVEYFIREEMDKFSNLKKYQHLVHFALTSEDVNSLSYAVLLRDAKEIYIKKLDILLKDLNSKSKSWASLPLLARTHGQAASPSTIGKEIKVFHQRLVRQKDLLKKMKPMAKFGGATGNFHTLDLSDGNINWVSKTDKFLSLFKVEQNPITTQIESHDGIAEIAHCIQRINNILIDLNQDMWIYIANDIFKLKLKEGEVGSSTMPHKVNPIDFENSEGNLGLSNSMMSFFADKLTKSRLQRDLSDSTVLRNLGVGFGYSYLGISSCLNGLSKIQPNKETAKTELADNWQVLGEALQIVMKLEGYDNAYEEIKAKTRGQSIDKNSYLSIVNGLNISDKSKNKLIKLTPLNYLGIADKLAKS</sequence>
<evidence type="ECO:0000259" key="14">
    <source>
        <dbReference type="Pfam" id="PF00206"/>
    </source>
</evidence>
<dbReference type="PATRIC" id="fig|1208365.4.peg.142"/>
<protein>
    <recommendedName>
        <fullName evidence="5 12">Adenylosuccinate lyase</fullName>
        <shortName evidence="13">ASL</shortName>
        <ecNumber evidence="4 12">4.3.2.2</ecNumber>
    </recommendedName>
    <alternativeName>
        <fullName evidence="10 13">Adenylosuccinase</fullName>
    </alternativeName>
</protein>
<dbReference type="Gene3D" id="1.10.40.30">
    <property type="entry name" value="Fumarase/aspartase (C-terminal domain)"/>
    <property type="match status" value="1"/>
</dbReference>
<comment type="pathway">
    <text evidence="1 13">Purine metabolism; IMP biosynthesis via de novo pathway; 5-amino-1-(5-phospho-D-ribosyl)imidazole-4-carboxamide from 5-amino-1-(5-phospho-D-ribosyl)imidazole-4-carboxylate: step 2/2.</text>
</comment>
<dbReference type="InterPro" id="IPR008948">
    <property type="entry name" value="L-Aspartase-like"/>
</dbReference>
<evidence type="ECO:0000256" key="11">
    <source>
        <dbReference type="ARBA" id="ARBA00049115"/>
    </source>
</evidence>
<evidence type="ECO:0000256" key="13">
    <source>
        <dbReference type="RuleBase" id="RU361172"/>
    </source>
</evidence>
<dbReference type="Pfam" id="PF00206">
    <property type="entry name" value="Lyase_1"/>
    <property type="match status" value="1"/>
</dbReference>
<dbReference type="PANTHER" id="PTHR43411">
    <property type="entry name" value="ADENYLOSUCCINATE LYASE"/>
    <property type="match status" value="1"/>
</dbReference>
<evidence type="ECO:0000256" key="3">
    <source>
        <dbReference type="ARBA" id="ARBA00008273"/>
    </source>
</evidence>
<evidence type="ECO:0000256" key="4">
    <source>
        <dbReference type="ARBA" id="ARBA00012339"/>
    </source>
</evidence>
<organism evidence="16 17">
    <name type="scientific">SAR86 cluster bacterium SAR86E</name>
    <dbReference type="NCBI Taxonomy" id="1208365"/>
    <lineage>
        <taxon>Bacteria</taxon>
        <taxon>Pseudomonadati</taxon>
        <taxon>Pseudomonadota</taxon>
        <taxon>Gammaproteobacteria</taxon>
        <taxon>SAR86 cluster</taxon>
    </lineage>
</organism>
<dbReference type="AlphaFoldDB" id="K6G7L6"/>
<feature type="domain" description="Adenylosuccinate lyase PurB C-terminal" evidence="15">
    <location>
        <begin position="327"/>
        <end position="441"/>
    </location>
</feature>
<evidence type="ECO:0000256" key="7">
    <source>
        <dbReference type="ARBA" id="ARBA00023239"/>
    </source>
</evidence>
<reference evidence="16 17" key="1">
    <citation type="submission" date="2012-09" db="EMBL/GenBank/DDBJ databases">
        <authorList>
            <person name="Dupont C.L."/>
            <person name="Rusch D.B."/>
            <person name="Lombardo M.-J."/>
            <person name="Novotny M."/>
            <person name="Yee-Greenbaum J."/>
            <person name="Laskin R."/>
        </authorList>
    </citation>
    <scope>NUCLEOTIDE SEQUENCE [LARGE SCALE GENOMIC DNA]</scope>
    <source>
        <strain evidence="16">SAR86E</strain>
    </source>
</reference>
<dbReference type="NCBIfam" id="TIGR00928">
    <property type="entry name" value="purB"/>
    <property type="match status" value="1"/>
</dbReference>
<evidence type="ECO:0000313" key="16">
    <source>
        <dbReference type="EMBL" id="EKO37094.1"/>
    </source>
</evidence>
<keyword evidence="6 13" id="KW-0658">Purine biosynthesis</keyword>
<dbReference type="GO" id="GO:0004018">
    <property type="term" value="F:N6-(1,2-dicarboxyethyl)AMP AMP-lyase (fumarate-forming) activity"/>
    <property type="evidence" value="ECO:0007669"/>
    <property type="project" value="UniProtKB-UniRule"/>
</dbReference>
<evidence type="ECO:0000256" key="10">
    <source>
        <dbReference type="ARBA" id="ARBA00030717"/>
    </source>
</evidence>
<comment type="catalytic activity">
    <reaction evidence="11">
        <text>N(6)-(1,2-dicarboxyethyl)-AMP = fumarate + AMP</text>
        <dbReference type="Rhea" id="RHEA:16853"/>
        <dbReference type="ChEBI" id="CHEBI:29806"/>
        <dbReference type="ChEBI" id="CHEBI:57567"/>
        <dbReference type="ChEBI" id="CHEBI:456215"/>
        <dbReference type="EC" id="4.3.2.2"/>
    </reaction>
    <physiologicalReaction direction="left-to-right" evidence="11">
        <dbReference type="Rhea" id="RHEA:16854"/>
    </physiologicalReaction>
</comment>
<evidence type="ECO:0000256" key="12">
    <source>
        <dbReference type="NCBIfam" id="TIGR00928"/>
    </source>
</evidence>
<comment type="similarity">
    <text evidence="3 13">Belongs to the lyase 1 family. Adenylosuccinate lyase subfamily.</text>
</comment>
<dbReference type="GO" id="GO:0070626">
    <property type="term" value="F:(S)-2-(5-amino-1-(5-phospho-D-ribosyl)imidazole-4-carboxamido) succinate lyase (fumarate-forming) activity"/>
    <property type="evidence" value="ECO:0007669"/>
    <property type="project" value="RHEA"/>
</dbReference>
<dbReference type="InterPro" id="IPR013539">
    <property type="entry name" value="PurB_C"/>
</dbReference>
<dbReference type="NCBIfam" id="NF006764">
    <property type="entry name" value="PRK09285.1"/>
    <property type="match status" value="1"/>
</dbReference>
<evidence type="ECO:0000256" key="5">
    <source>
        <dbReference type="ARBA" id="ARBA00017058"/>
    </source>
</evidence>
<dbReference type="EC" id="4.3.2.2" evidence="4 12"/>
<dbReference type="STRING" id="1208365.B273_0138"/>
<feature type="domain" description="Fumarate lyase N-terminal" evidence="14">
    <location>
        <begin position="14"/>
        <end position="308"/>
    </location>
</feature>
<evidence type="ECO:0000259" key="15">
    <source>
        <dbReference type="Pfam" id="PF08328"/>
    </source>
</evidence>
<dbReference type="UniPathway" id="UPA00074">
    <property type="reaction ID" value="UER00132"/>
</dbReference>
<dbReference type="PANTHER" id="PTHR43411:SF1">
    <property type="entry name" value="ADENYLOSUCCINATE LYASE"/>
    <property type="match status" value="1"/>
</dbReference>
<dbReference type="EMBL" id="AMWX01000001">
    <property type="protein sequence ID" value="EKO37094.1"/>
    <property type="molecule type" value="Genomic_DNA"/>
</dbReference>
<dbReference type="InterPro" id="IPR020557">
    <property type="entry name" value="Fumarate_lyase_CS"/>
</dbReference>
<dbReference type="Gene3D" id="1.10.275.10">
    <property type="entry name" value="Fumarase/aspartase (N-terminal domain)"/>
    <property type="match status" value="1"/>
</dbReference>
<dbReference type="InterPro" id="IPR000362">
    <property type="entry name" value="Fumarate_lyase_fam"/>
</dbReference>
<keyword evidence="7 13" id="KW-0456">Lyase</keyword>
<dbReference type="PROSITE" id="PS00163">
    <property type="entry name" value="FUMARATE_LYASES"/>
    <property type="match status" value="1"/>
</dbReference>
<evidence type="ECO:0000313" key="17">
    <source>
        <dbReference type="Proteomes" id="UP000010310"/>
    </source>
</evidence>
<dbReference type="GO" id="GO:0006189">
    <property type="term" value="P:'de novo' IMP biosynthetic process"/>
    <property type="evidence" value="ECO:0007669"/>
    <property type="project" value="UniProtKB-UniPathway"/>
</dbReference>
<accession>K6G7L6</accession>
<comment type="catalytic activity">
    <reaction evidence="8">
        <text>(2S)-2-[5-amino-1-(5-phospho-beta-D-ribosyl)imidazole-4-carboxamido]succinate = 5-amino-1-(5-phospho-beta-D-ribosyl)imidazole-4-carboxamide + fumarate</text>
        <dbReference type="Rhea" id="RHEA:23920"/>
        <dbReference type="ChEBI" id="CHEBI:29806"/>
        <dbReference type="ChEBI" id="CHEBI:58443"/>
        <dbReference type="ChEBI" id="CHEBI:58475"/>
        <dbReference type="EC" id="4.3.2.2"/>
    </reaction>
    <physiologicalReaction direction="left-to-right" evidence="8">
        <dbReference type="Rhea" id="RHEA:23921"/>
    </physiologicalReaction>
</comment>
<dbReference type="Pfam" id="PF08328">
    <property type="entry name" value="ASL_C"/>
    <property type="match status" value="1"/>
</dbReference>
<evidence type="ECO:0000256" key="9">
    <source>
        <dbReference type="ARBA" id="ARBA00025012"/>
    </source>
</evidence>
<evidence type="ECO:0000256" key="8">
    <source>
        <dbReference type="ARBA" id="ARBA00024477"/>
    </source>
</evidence>
<proteinExistence type="inferred from homology"/>
<comment type="pathway">
    <text evidence="2 13">Purine metabolism; AMP biosynthesis via de novo pathway; AMP from IMP: step 2/2.</text>
</comment>
<dbReference type="SUPFAM" id="SSF48557">
    <property type="entry name" value="L-aspartase-like"/>
    <property type="match status" value="1"/>
</dbReference>
<evidence type="ECO:0000256" key="2">
    <source>
        <dbReference type="ARBA" id="ARBA00004734"/>
    </source>
</evidence>